<protein>
    <submittedName>
        <fullName evidence="2">Uncharacterized protein</fullName>
    </submittedName>
</protein>
<dbReference type="EMBL" id="AP023361">
    <property type="protein sequence ID" value="BCJ89643.1"/>
    <property type="molecule type" value="Genomic_DNA"/>
</dbReference>
<proteinExistence type="predicted"/>
<feature type="region of interest" description="Disordered" evidence="1">
    <location>
        <begin position="40"/>
        <end position="61"/>
    </location>
</feature>
<evidence type="ECO:0000256" key="1">
    <source>
        <dbReference type="SAM" id="MobiDB-lite"/>
    </source>
</evidence>
<keyword evidence="3" id="KW-1185">Reference proteome</keyword>
<reference evidence="2 3" key="1">
    <citation type="submission" date="2020-08" db="EMBL/GenBank/DDBJ databases">
        <title>Genome sequence of Rhizobiales bacterium strain IZ6.</title>
        <authorList>
            <person name="Nakai R."/>
            <person name="Naganuma T."/>
        </authorList>
    </citation>
    <scope>NUCLEOTIDE SEQUENCE [LARGE SCALE GENOMIC DNA]</scope>
    <source>
        <strain evidence="2 3">IZ6</strain>
    </source>
</reference>
<evidence type="ECO:0000313" key="3">
    <source>
        <dbReference type="Proteomes" id="UP000515317"/>
    </source>
</evidence>
<feature type="compositionally biased region" description="Basic and acidic residues" evidence="1">
    <location>
        <begin position="40"/>
        <end position="52"/>
    </location>
</feature>
<sequence>MGVVEIEDMAHLAVDESGFQHAELFAALRDHRHLLQAAERADTGKKMTDRRMTAAGNRAAEPIHDAAPRFVHDGVRQILEAKIGGECAEFTADAEL</sequence>
<gene>
    <name evidence="2" type="ORF">IZ6_03780</name>
</gene>
<name>A0A6S6QEW0_9HYPH</name>
<evidence type="ECO:0000313" key="2">
    <source>
        <dbReference type="EMBL" id="BCJ89643.1"/>
    </source>
</evidence>
<dbReference type="Proteomes" id="UP000515317">
    <property type="component" value="Chromosome"/>
</dbReference>
<accession>A0A6S6QEW0</accession>
<dbReference type="KEGG" id="tso:IZ6_03780"/>
<organism evidence="2 3">
    <name type="scientific">Terrihabitans soli</name>
    <dbReference type="NCBI Taxonomy" id="708113"/>
    <lineage>
        <taxon>Bacteria</taxon>
        <taxon>Pseudomonadati</taxon>
        <taxon>Pseudomonadota</taxon>
        <taxon>Alphaproteobacteria</taxon>
        <taxon>Hyphomicrobiales</taxon>
        <taxon>Terrihabitans</taxon>
    </lineage>
</organism>
<dbReference type="AlphaFoldDB" id="A0A6S6QEW0"/>